<accession>A0A0S3T8E3</accession>
<name>A0A0S3T8E3_PHAAN</name>
<dbReference type="Proteomes" id="UP000291084">
    <property type="component" value="Chromosome 11"/>
</dbReference>
<gene>
    <name evidence="2" type="primary">Vigan.11G071200</name>
    <name evidence="2" type="ORF">VIGAN_11071200</name>
</gene>
<proteinExistence type="predicted"/>
<organism evidence="2 3">
    <name type="scientific">Vigna angularis var. angularis</name>
    <dbReference type="NCBI Taxonomy" id="157739"/>
    <lineage>
        <taxon>Eukaryota</taxon>
        <taxon>Viridiplantae</taxon>
        <taxon>Streptophyta</taxon>
        <taxon>Embryophyta</taxon>
        <taxon>Tracheophyta</taxon>
        <taxon>Spermatophyta</taxon>
        <taxon>Magnoliopsida</taxon>
        <taxon>eudicotyledons</taxon>
        <taxon>Gunneridae</taxon>
        <taxon>Pentapetalae</taxon>
        <taxon>rosids</taxon>
        <taxon>fabids</taxon>
        <taxon>Fabales</taxon>
        <taxon>Fabaceae</taxon>
        <taxon>Papilionoideae</taxon>
        <taxon>50 kb inversion clade</taxon>
        <taxon>NPAAA clade</taxon>
        <taxon>indigoferoid/millettioid clade</taxon>
        <taxon>Phaseoleae</taxon>
        <taxon>Vigna</taxon>
    </lineage>
</organism>
<evidence type="ECO:0000313" key="3">
    <source>
        <dbReference type="Proteomes" id="UP000291084"/>
    </source>
</evidence>
<keyword evidence="3" id="KW-1185">Reference proteome</keyword>
<sequence length="114" mass="12366">MTSQPQPLQPFKLCIPCSNVHPLDSKRPFSNHIAFILRVPLTDTQTQPFSLELLPKKNSAPPLSSLPPPCYKRAVNAHHSRRNPPNALSKIESGESNSSSVVSVMVLQGAGSEA</sequence>
<feature type="region of interest" description="Disordered" evidence="1">
    <location>
        <begin position="54"/>
        <end position="100"/>
    </location>
</feature>
<evidence type="ECO:0000313" key="2">
    <source>
        <dbReference type="EMBL" id="BAU01471.1"/>
    </source>
</evidence>
<evidence type="ECO:0000256" key="1">
    <source>
        <dbReference type="SAM" id="MobiDB-lite"/>
    </source>
</evidence>
<dbReference type="AlphaFoldDB" id="A0A0S3T8E3"/>
<protein>
    <submittedName>
        <fullName evidence="2">Uncharacterized protein</fullName>
    </submittedName>
</protein>
<dbReference type="EMBL" id="AP015044">
    <property type="protein sequence ID" value="BAU01471.1"/>
    <property type="molecule type" value="Genomic_DNA"/>
</dbReference>
<reference evidence="2 3" key="1">
    <citation type="journal article" date="2015" name="Sci. Rep.">
        <title>The power of single molecule real-time sequencing technology in the de novo assembly of a eukaryotic genome.</title>
        <authorList>
            <person name="Sakai H."/>
            <person name="Naito K."/>
            <person name="Ogiso-Tanaka E."/>
            <person name="Takahashi Y."/>
            <person name="Iseki K."/>
            <person name="Muto C."/>
            <person name="Satou K."/>
            <person name="Teruya K."/>
            <person name="Shiroma A."/>
            <person name="Shimoji M."/>
            <person name="Hirano T."/>
            <person name="Itoh T."/>
            <person name="Kaga A."/>
            <person name="Tomooka N."/>
        </authorList>
    </citation>
    <scope>NUCLEOTIDE SEQUENCE [LARGE SCALE GENOMIC DNA]</scope>
    <source>
        <strain evidence="3">cv. Shumari</strain>
    </source>
</reference>